<evidence type="ECO:0000256" key="1">
    <source>
        <dbReference type="ARBA" id="ARBA00022553"/>
    </source>
</evidence>
<accession>A0A1C3UPX1</accession>
<dbReference type="InterPro" id="IPR011006">
    <property type="entry name" value="CheY-like_superfamily"/>
</dbReference>
<gene>
    <name evidence="4" type="ORF">GA0061098_1002273</name>
</gene>
<dbReference type="Gene3D" id="3.40.50.2300">
    <property type="match status" value="1"/>
</dbReference>
<evidence type="ECO:0000313" key="5">
    <source>
        <dbReference type="Proteomes" id="UP000199184"/>
    </source>
</evidence>
<dbReference type="PANTHER" id="PTHR44591">
    <property type="entry name" value="STRESS RESPONSE REGULATOR PROTEIN 1"/>
    <property type="match status" value="1"/>
</dbReference>
<protein>
    <submittedName>
        <fullName evidence="4">Response regulator receiver domain-containing protein</fullName>
    </submittedName>
</protein>
<organism evidence="4 5">
    <name type="scientific">Bradyrhizobium shewense</name>
    <dbReference type="NCBI Taxonomy" id="1761772"/>
    <lineage>
        <taxon>Bacteria</taxon>
        <taxon>Pseudomonadati</taxon>
        <taxon>Pseudomonadota</taxon>
        <taxon>Alphaproteobacteria</taxon>
        <taxon>Hyphomicrobiales</taxon>
        <taxon>Nitrobacteraceae</taxon>
        <taxon>Bradyrhizobium</taxon>
    </lineage>
</organism>
<name>A0A1C3UPX1_9BRAD</name>
<dbReference type="SMART" id="SM00448">
    <property type="entry name" value="REC"/>
    <property type="match status" value="1"/>
</dbReference>
<dbReference type="Pfam" id="PF00072">
    <property type="entry name" value="Response_reg"/>
    <property type="match status" value="1"/>
</dbReference>
<dbReference type="PANTHER" id="PTHR44591:SF25">
    <property type="entry name" value="CHEMOTAXIS TWO-COMPONENT RESPONSE REGULATOR"/>
    <property type="match status" value="1"/>
</dbReference>
<dbReference type="PROSITE" id="PS50110">
    <property type="entry name" value="RESPONSE_REGULATORY"/>
    <property type="match status" value="1"/>
</dbReference>
<dbReference type="RefSeq" id="WP_091954523.1">
    <property type="nucleotide sequence ID" value="NZ_FMAI01000002.1"/>
</dbReference>
<dbReference type="AlphaFoldDB" id="A0A1C3UPX1"/>
<dbReference type="GO" id="GO:0000160">
    <property type="term" value="P:phosphorelay signal transduction system"/>
    <property type="evidence" value="ECO:0007669"/>
    <property type="project" value="InterPro"/>
</dbReference>
<dbReference type="InterPro" id="IPR001789">
    <property type="entry name" value="Sig_transdc_resp-reg_receiver"/>
</dbReference>
<sequence length="130" mass="14033">MSSEIQITIIDDDEQSRAALAGLLQALGFTIEAFPSAVDFLASPNFRHTSCLIVDVHMPRMTGTELHSRLVGSGYDIPTVLITAYPDDSARARALDQGVVGYLTKPIDEKVLLGCVESALQRAKSDENPS</sequence>
<dbReference type="SUPFAM" id="SSF52172">
    <property type="entry name" value="CheY-like"/>
    <property type="match status" value="1"/>
</dbReference>
<feature type="domain" description="Response regulatory" evidence="3">
    <location>
        <begin position="6"/>
        <end position="120"/>
    </location>
</feature>
<keyword evidence="5" id="KW-1185">Reference proteome</keyword>
<reference evidence="5" key="1">
    <citation type="submission" date="2016-08" db="EMBL/GenBank/DDBJ databases">
        <authorList>
            <person name="Varghese N."/>
            <person name="Submissions Spin"/>
        </authorList>
    </citation>
    <scope>NUCLEOTIDE SEQUENCE [LARGE SCALE GENOMIC DNA]</scope>
    <source>
        <strain evidence="5">ERR11</strain>
    </source>
</reference>
<keyword evidence="1 2" id="KW-0597">Phosphoprotein</keyword>
<proteinExistence type="predicted"/>
<evidence type="ECO:0000256" key="2">
    <source>
        <dbReference type="PROSITE-ProRule" id="PRU00169"/>
    </source>
</evidence>
<feature type="modified residue" description="4-aspartylphosphate" evidence="2">
    <location>
        <position position="55"/>
    </location>
</feature>
<evidence type="ECO:0000313" key="4">
    <source>
        <dbReference type="EMBL" id="SCB17533.1"/>
    </source>
</evidence>
<dbReference type="EMBL" id="FMAI01000002">
    <property type="protein sequence ID" value="SCB17533.1"/>
    <property type="molecule type" value="Genomic_DNA"/>
</dbReference>
<dbReference type="Proteomes" id="UP000199184">
    <property type="component" value="Unassembled WGS sequence"/>
</dbReference>
<evidence type="ECO:0000259" key="3">
    <source>
        <dbReference type="PROSITE" id="PS50110"/>
    </source>
</evidence>
<dbReference type="InterPro" id="IPR050595">
    <property type="entry name" value="Bact_response_regulator"/>
</dbReference>